<sequence>MLDAFDGDQIDPSSFHHTLSPMRPPPSCLHLLRVVPAQVGDSDRAARLAVLLSRKASDGIDNDQIMSCTGCQRQRPDRPKLLPPRSLTDEVTATCLDLLLLLLLRDALASAVRRLWENEVELDATRCCAAELEERLH</sequence>
<dbReference type="Proteomes" id="UP000026961">
    <property type="component" value="Chromosome 2"/>
</dbReference>
<dbReference type="Gramene" id="OGLUM02G10420.1">
    <property type="protein sequence ID" value="OGLUM02G10420.1"/>
    <property type="gene ID" value="OGLUM02G10420"/>
</dbReference>
<evidence type="ECO:0000313" key="2">
    <source>
        <dbReference type="Proteomes" id="UP000026961"/>
    </source>
</evidence>
<dbReference type="HOGENOM" id="CLU_2100840_0_0_1"/>
<dbReference type="EnsemblPlants" id="OGLUM02G10420.1">
    <property type="protein sequence ID" value="OGLUM02G10420.1"/>
    <property type="gene ID" value="OGLUM02G10420"/>
</dbReference>
<keyword evidence="2" id="KW-1185">Reference proteome</keyword>
<dbReference type="AlphaFoldDB" id="A0A0D9YPU9"/>
<organism evidence="1">
    <name type="scientific">Oryza glumipatula</name>
    <dbReference type="NCBI Taxonomy" id="40148"/>
    <lineage>
        <taxon>Eukaryota</taxon>
        <taxon>Viridiplantae</taxon>
        <taxon>Streptophyta</taxon>
        <taxon>Embryophyta</taxon>
        <taxon>Tracheophyta</taxon>
        <taxon>Spermatophyta</taxon>
        <taxon>Magnoliopsida</taxon>
        <taxon>Liliopsida</taxon>
        <taxon>Poales</taxon>
        <taxon>Poaceae</taxon>
        <taxon>BOP clade</taxon>
        <taxon>Oryzoideae</taxon>
        <taxon>Oryzeae</taxon>
        <taxon>Oryzinae</taxon>
        <taxon>Oryza</taxon>
    </lineage>
</organism>
<proteinExistence type="predicted"/>
<reference evidence="1" key="2">
    <citation type="submission" date="2018-05" db="EMBL/GenBank/DDBJ databases">
        <title>OgluRS3 (Oryza glumaepatula Reference Sequence Version 3).</title>
        <authorList>
            <person name="Zhang J."/>
            <person name="Kudrna D."/>
            <person name="Lee S."/>
            <person name="Talag J."/>
            <person name="Welchert J."/>
            <person name="Wing R.A."/>
        </authorList>
    </citation>
    <scope>NUCLEOTIDE SEQUENCE [LARGE SCALE GENOMIC DNA]</scope>
</reference>
<evidence type="ECO:0000313" key="1">
    <source>
        <dbReference type="EnsemblPlants" id="OGLUM02G10420.1"/>
    </source>
</evidence>
<name>A0A0D9YPU9_9ORYZ</name>
<accession>A0A0D9YPU9</accession>
<protein>
    <submittedName>
        <fullName evidence="1">Uncharacterized protein</fullName>
    </submittedName>
</protein>
<reference evidence="1" key="1">
    <citation type="submission" date="2015-04" db="UniProtKB">
        <authorList>
            <consortium name="EnsemblPlants"/>
        </authorList>
    </citation>
    <scope>IDENTIFICATION</scope>
</reference>